<organism evidence="1 2">
    <name type="scientific">Planctopirus hydrillae</name>
    <dbReference type="NCBI Taxonomy" id="1841610"/>
    <lineage>
        <taxon>Bacteria</taxon>
        <taxon>Pseudomonadati</taxon>
        <taxon>Planctomycetota</taxon>
        <taxon>Planctomycetia</taxon>
        <taxon>Planctomycetales</taxon>
        <taxon>Planctomycetaceae</taxon>
        <taxon>Planctopirus</taxon>
    </lineage>
</organism>
<evidence type="ECO:0000313" key="2">
    <source>
        <dbReference type="Proteomes" id="UP000094828"/>
    </source>
</evidence>
<dbReference type="SUPFAM" id="SSF48239">
    <property type="entry name" value="Terpenoid cyclases/Protein prenyltransferases"/>
    <property type="match status" value="1"/>
</dbReference>
<reference evidence="1 2" key="1">
    <citation type="submission" date="2016-05" db="EMBL/GenBank/DDBJ databases">
        <title>Genomic and physiological characterization of Planctopirus sp. isolated from fresh water lake.</title>
        <authorList>
            <person name="Subhash Y."/>
            <person name="Ramana C."/>
        </authorList>
    </citation>
    <scope>NUCLEOTIDE SEQUENCE [LARGE SCALE GENOMIC DNA]</scope>
    <source>
        <strain evidence="1 2">JC280</strain>
    </source>
</reference>
<dbReference type="STRING" id="1841610.A6X21_21030"/>
<dbReference type="InterPro" id="IPR008930">
    <property type="entry name" value="Terpenoid_cyclase/PrenylTrfase"/>
</dbReference>
<comment type="caution">
    <text evidence="1">The sequence shown here is derived from an EMBL/GenBank/DDBJ whole genome shotgun (WGS) entry which is preliminary data.</text>
</comment>
<sequence>MTRHFGNVLVSTLAWRKVLQRPAIICVMSLLHFVTGCDSQPQQDLPTISDSNLRSVPEVAAKPSEVACESVLDQKYERCLKAWKHGIQWLLNQQQADGGWHSEVYGVMQGGVGQTALTLDLLTRSESLEGVIPPIAIRRGIDFLTKHVDEMGLVQGPGRAADYPVHATALLLRALSRTHAVENSDLSRQLTAALQASQRIEAQGWIQSDPDFGGWGALNDRAPLADTTSERSYRSGSPSNISVTRMVLMALAAAQGLTKETARDAELFLGRCQANAPMPMSTAVYFFTPDPMDILNKQGFEFSADQRPQAKPYPTATWDGLMARKICLQKQFPELHRPIVEPRHEKPLPFSTANEGESFKSPDGDAGLDYYEASQWAELRVFIRSIIDTADWDELIQRLLDRQRADGRWENDHREMREDDPLIATPFALMALGQWLSEHHP</sequence>
<name>A0A1C3EHV2_9PLAN</name>
<proteinExistence type="predicted"/>
<dbReference type="Gene3D" id="1.50.10.20">
    <property type="match status" value="1"/>
</dbReference>
<dbReference type="Proteomes" id="UP000094828">
    <property type="component" value="Unassembled WGS sequence"/>
</dbReference>
<accession>A0A1C3EHV2</accession>
<evidence type="ECO:0000313" key="1">
    <source>
        <dbReference type="EMBL" id="ODA32807.1"/>
    </source>
</evidence>
<evidence type="ECO:0008006" key="3">
    <source>
        <dbReference type="Google" id="ProtNLM"/>
    </source>
</evidence>
<protein>
    <recommendedName>
        <fullName evidence="3">Squalene cyclase C-terminal domain-containing protein</fullName>
    </recommendedName>
</protein>
<gene>
    <name evidence="1" type="ORF">A6X21_21030</name>
</gene>
<keyword evidence="2" id="KW-1185">Reference proteome</keyword>
<dbReference type="EMBL" id="LYDR01000063">
    <property type="protein sequence ID" value="ODA32807.1"/>
    <property type="molecule type" value="Genomic_DNA"/>
</dbReference>
<dbReference type="AlphaFoldDB" id="A0A1C3EHV2"/>